<evidence type="ECO:0000259" key="1">
    <source>
        <dbReference type="Pfam" id="PF12146"/>
    </source>
</evidence>
<dbReference type="InterPro" id="IPR022742">
    <property type="entry name" value="Hydrolase_4"/>
</dbReference>
<comment type="caution">
    <text evidence="2">The sequence shown here is derived from an EMBL/GenBank/DDBJ whole genome shotgun (WGS) entry which is preliminary data.</text>
</comment>
<gene>
    <name evidence="2" type="ORF">A2738_01630</name>
</gene>
<protein>
    <recommendedName>
        <fullName evidence="1">Serine aminopeptidase S33 domain-containing protein</fullName>
    </recommendedName>
</protein>
<accession>A0A1F6VFX8</accession>
<feature type="domain" description="Serine aminopeptidase S33" evidence="1">
    <location>
        <begin position="26"/>
        <end position="158"/>
    </location>
</feature>
<reference evidence="2 3" key="1">
    <citation type="journal article" date="2016" name="Nat. Commun.">
        <title>Thousands of microbial genomes shed light on interconnected biogeochemical processes in an aquifer system.</title>
        <authorList>
            <person name="Anantharaman K."/>
            <person name="Brown C.T."/>
            <person name="Hug L.A."/>
            <person name="Sharon I."/>
            <person name="Castelle C.J."/>
            <person name="Probst A.J."/>
            <person name="Thomas B.C."/>
            <person name="Singh A."/>
            <person name="Wilkins M.J."/>
            <person name="Karaoz U."/>
            <person name="Brodie E.L."/>
            <person name="Williams K.H."/>
            <person name="Hubbard S.S."/>
            <person name="Banfield J.F."/>
        </authorList>
    </citation>
    <scope>NUCLEOTIDE SEQUENCE [LARGE SCALE GENOMIC DNA]</scope>
</reference>
<evidence type="ECO:0000313" key="3">
    <source>
        <dbReference type="Proteomes" id="UP000178235"/>
    </source>
</evidence>
<dbReference type="SUPFAM" id="SSF53474">
    <property type="entry name" value="alpha/beta-Hydrolases"/>
    <property type="match status" value="1"/>
</dbReference>
<organism evidence="2 3">
    <name type="scientific">Candidatus Nomurabacteria bacterium RIFCSPHIGHO2_01_FULL_42_15</name>
    <dbReference type="NCBI Taxonomy" id="1801742"/>
    <lineage>
        <taxon>Bacteria</taxon>
        <taxon>Candidatus Nomuraibacteriota</taxon>
    </lineage>
</organism>
<evidence type="ECO:0000313" key="2">
    <source>
        <dbReference type="EMBL" id="OGI68561.1"/>
    </source>
</evidence>
<dbReference type="Pfam" id="PF12146">
    <property type="entry name" value="Hydrolase_4"/>
    <property type="match status" value="1"/>
</dbReference>
<dbReference type="EMBL" id="MFTS01000003">
    <property type="protein sequence ID" value="OGI68561.1"/>
    <property type="molecule type" value="Genomic_DNA"/>
</dbReference>
<dbReference type="PANTHER" id="PTHR12277">
    <property type="entry name" value="ALPHA/BETA HYDROLASE DOMAIN-CONTAINING PROTEIN"/>
    <property type="match status" value="1"/>
</dbReference>
<dbReference type="InterPro" id="IPR029058">
    <property type="entry name" value="AB_hydrolase_fold"/>
</dbReference>
<dbReference type="AlphaFoldDB" id="A0A1F6VFX8"/>
<dbReference type="Proteomes" id="UP000178235">
    <property type="component" value="Unassembled WGS sequence"/>
</dbReference>
<name>A0A1F6VFX8_9BACT</name>
<proteinExistence type="predicted"/>
<sequence length="247" mass="27418">MEEKTIFQNSKGENLAGLLSDVGKDKIAVLCHGHSSGKHNKSFENLVPILNKKGISTLRFDFYGNGESDGKFEESDLSESIDDTLQAIKLVKEKGFKKIILLGSSFGGLSSTITASKSKDIYALVLKSPVSDYHEVYLNKYGKAGIAEWKAKKTNSSLPNVGLILDYSFVEDYLKYDAYKSAKKIKIPTMIIHSGADETVPVSQSKKLVKIIPNAKLKVVEGANHRYEEENNFKEMLKTITDFLITQ</sequence>
<dbReference type="Gene3D" id="3.40.50.1820">
    <property type="entry name" value="alpha/beta hydrolase"/>
    <property type="match status" value="1"/>
</dbReference>